<keyword evidence="2" id="KW-1185">Reference proteome</keyword>
<dbReference type="InterPro" id="IPR006427">
    <property type="entry name" value="Portal_HK97"/>
</dbReference>
<accession>A0ABS6D3D0</accession>
<dbReference type="Pfam" id="PF04860">
    <property type="entry name" value="Phage_portal"/>
    <property type="match status" value="1"/>
</dbReference>
<organism evidence="1 2">
    <name type="scientific">Faecalicatena faecalis</name>
    <dbReference type="NCBI Taxonomy" id="2726362"/>
    <lineage>
        <taxon>Bacteria</taxon>
        <taxon>Bacillati</taxon>
        <taxon>Bacillota</taxon>
        <taxon>Clostridia</taxon>
        <taxon>Lachnospirales</taxon>
        <taxon>Lachnospiraceae</taxon>
        <taxon>Faecalicatena</taxon>
    </lineage>
</organism>
<comment type="caution">
    <text evidence="1">The sequence shown here is derived from an EMBL/GenBank/DDBJ whole genome shotgun (WGS) entry which is preliminary data.</text>
</comment>
<proteinExistence type="predicted"/>
<dbReference type="EMBL" id="JABACJ020000005">
    <property type="protein sequence ID" value="MBU3875681.1"/>
    <property type="molecule type" value="Genomic_DNA"/>
</dbReference>
<dbReference type="InterPro" id="IPR006944">
    <property type="entry name" value="Phage/GTA_portal"/>
</dbReference>
<dbReference type="Proteomes" id="UP000723714">
    <property type="component" value="Unassembled WGS sequence"/>
</dbReference>
<evidence type="ECO:0000313" key="2">
    <source>
        <dbReference type="Proteomes" id="UP000723714"/>
    </source>
</evidence>
<sequence>MKMQVEEEITEVFFKELATACAVNMIASTIAKCEVRTFIKNEPQRKEEYFLWNYEPNQNENSSDMIQKFITNLCYDNEALIVEVGGKLYVADSFTRREYALYEDIFSNVTIGNMTLQKSFPASDVIYMQLNNIDVKQRLEGSYTSYGQTVAKAIRSLIRANGQKGILDIDAQTSAQKDFAEKLQELINNRFKPFFESAQAVLPLTSGYKYTDVTKSTATPTPADLNERINYEFELAGRAFKIPKALMLGDVSDVEKITKNFLTFAIDPVTEKFGEEITRKRYGAKQFAKGNYIDINTNCIQHIDVFEQSTNAEGLLRSGLYCIDELRTKLGDTALKTDWSQKHYITKNYTEAEQMDHLGQERGE</sequence>
<protein>
    <submittedName>
        <fullName evidence="1">Phage portal protein</fullName>
    </submittedName>
</protein>
<reference evidence="1 2" key="1">
    <citation type="submission" date="2021-06" db="EMBL/GenBank/DDBJ databases">
        <title>Faecalicatena sp. nov. isolated from porcine feces.</title>
        <authorList>
            <person name="Oh B.S."/>
            <person name="Lee J.H."/>
        </authorList>
    </citation>
    <scope>NUCLEOTIDE SEQUENCE [LARGE SCALE GENOMIC DNA]</scope>
    <source>
        <strain evidence="1 2">AGMB00832</strain>
    </source>
</reference>
<name>A0ABS6D3D0_9FIRM</name>
<dbReference type="NCBIfam" id="TIGR01537">
    <property type="entry name" value="portal_HK97"/>
    <property type="match status" value="1"/>
</dbReference>
<gene>
    <name evidence="1" type="ORF">HGO97_007640</name>
</gene>
<evidence type="ECO:0000313" key="1">
    <source>
        <dbReference type="EMBL" id="MBU3875681.1"/>
    </source>
</evidence>